<sequence>MKDRQLIKISITIVILFTLCLFPSLYNQASAKSPVPKITKHSYKGISSLKYPQVSGINKKTASKINSTLKKAAEKSHKSYLQLKKAEKAVSKKELCKKTPKCSYSYNTLFQVKYNANGKLSLYYSDYAYTGGKSGKTHVTMYNFDLVTGKHYKIKDILKTSCTYKKVQKYAFAYLSTHKPYSDTVLKISDVTVNKNTQFSFYKGGIYLVYQEYGTQYDDGTPFIKIPKSVYQ</sequence>
<organism evidence="2 3">
    <name type="scientific">Peribacillus psychrosaccharolyticus</name>
    <name type="common">Bacillus psychrosaccharolyticus</name>
    <dbReference type="NCBI Taxonomy" id="1407"/>
    <lineage>
        <taxon>Bacteria</taxon>
        <taxon>Bacillati</taxon>
        <taxon>Bacillota</taxon>
        <taxon>Bacilli</taxon>
        <taxon>Bacillales</taxon>
        <taxon>Bacillaceae</taxon>
        <taxon>Peribacillus</taxon>
    </lineage>
</organism>
<dbReference type="EMBL" id="CP068053">
    <property type="protein sequence ID" value="QQT00510.1"/>
    <property type="molecule type" value="Genomic_DNA"/>
</dbReference>
<dbReference type="AlphaFoldDB" id="A0A974NMS3"/>
<proteinExistence type="predicted"/>
<dbReference type="Pfam" id="PF13739">
    <property type="entry name" value="PdaC"/>
    <property type="match status" value="1"/>
</dbReference>
<feature type="domain" description="Deacetylase PdaC" evidence="1">
    <location>
        <begin position="47"/>
        <end position="132"/>
    </location>
</feature>
<dbReference type="KEGG" id="ppsr:I6J18_00725"/>
<dbReference type="RefSeq" id="WP_201647788.1">
    <property type="nucleotide sequence ID" value="NZ_CP068053.1"/>
</dbReference>
<reference evidence="2 3" key="1">
    <citation type="submission" date="2021-01" db="EMBL/GenBank/DDBJ databases">
        <title>FDA dAtabase for Regulatory Grade micrObial Sequences (FDA-ARGOS): Supporting development and validation of Infectious Disease Dx tests.</title>
        <authorList>
            <person name="Nelson B."/>
            <person name="Plummer A."/>
            <person name="Tallon L."/>
            <person name="Sadzewicz L."/>
            <person name="Zhao X."/>
            <person name="Boylan J."/>
            <person name="Ott S."/>
            <person name="Bowen H."/>
            <person name="Vavikolanu K."/>
            <person name="Mehta A."/>
            <person name="Aluvathingal J."/>
            <person name="Nadendla S."/>
            <person name="Myers T."/>
            <person name="Yan Y."/>
            <person name="Sichtig H."/>
        </authorList>
    </citation>
    <scope>NUCLEOTIDE SEQUENCE [LARGE SCALE GENOMIC DNA]</scope>
    <source>
        <strain evidence="2 3">FDAARGOS_1161</strain>
    </source>
</reference>
<evidence type="ECO:0000313" key="2">
    <source>
        <dbReference type="EMBL" id="QQT00510.1"/>
    </source>
</evidence>
<evidence type="ECO:0000259" key="1">
    <source>
        <dbReference type="Pfam" id="PF13739"/>
    </source>
</evidence>
<name>A0A974NMS3_PERPY</name>
<gene>
    <name evidence="2" type="ORF">I6J18_00725</name>
</gene>
<accession>A0A974NMS3</accession>
<dbReference type="Gene3D" id="3.30.565.40">
    <property type="entry name" value="Fervidobacterium nodosum Rt17-B1 like"/>
    <property type="match status" value="1"/>
</dbReference>
<evidence type="ECO:0000313" key="3">
    <source>
        <dbReference type="Proteomes" id="UP000595254"/>
    </source>
</evidence>
<keyword evidence="3" id="KW-1185">Reference proteome</keyword>
<dbReference type="InterPro" id="IPR025303">
    <property type="entry name" value="PdaC"/>
</dbReference>
<protein>
    <submittedName>
        <fullName evidence="2">DUF4163 domain-containing protein</fullName>
    </submittedName>
</protein>
<dbReference type="Proteomes" id="UP000595254">
    <property type="component" value="Chromosome"/>
</dbReference>